<evidence type="ECO:0000313" key="1">
    <source>
        <dbReference type="EMBL" id="POP44855.1"/>
    </source>
</evidence>
<accession>A0A2P5GNU6</accession>
<dbReference type="OrthoDB" id="1190024at2"/>
<sequence length="427" mass="50287">MQLTDGERKQISRIQEKIPQIHQKDPHYKIFGSEKWHYQWPEPAEEGNIATWEEKHNIILPRSYRIFLRYIANGGPGFAWGLYPLEKTRVDGNLTQDSVIPLDMTQQEMDAINDRQQKWYDASDDVDMLIAYNGLLTILTEGCTYDICLVVTGEYRGRLIATDGNCDYPFEFIYDEDFLDWYERWLDGILCSMDMDRFGTSVPGSQMQLRAMYNTADAPVMRLRIISSLSRFALPEYKTLALMENICREKEDLQLCAEALRILFTFRANSAHDLLWQFFNTPGKWREFVISKLKFIARRGENIDRYIFPLFRLLPELNEREFPSAIFAIQETKYNRFKNFTHLLHKVTDRRLVTLLYALQNTPDFISDDHHIDMLLPLFAHADCAVIRQLIETLGRVQDRRILPLVKQAVQRFPELSMLYERYYPGS</sequence>
<dbReference type="RefSeq" id="WP_103676003.1">
    <property type="nucleotide sequence ID" value="NZ_PQGD01000010.1"/>
</dbReference>
<proteinExistence type="predicted"/>
<name>A0A2P5GNU6_9ENTR</name>
<dbReference type="Proteomes" id="UP000237073">
    <property type="component" value="Unassembled WGS sequence"/>
</dbReference>
<organism evidence="2 4">
    <name type="scientific">Superficieibacter electus</name>
    <dbReference type="NCBI Taxonomy" id="2022662"/>
    <lineage>
        <taxon>Bacteria</taxon>
        <taxon>Pseudomonadati</taxon>
        <taxon>Pseudomonadota</taxon>
        <taxon>Gammaproteobacteria</taxon>
        <taxon>Enterobacterales</taxon>
        <taxon>Enterobacteriaceae</taxon>
        <taxon>Superficieibacter</taxon>
    </lineage>
</organism>
<dbReference type="EMBL" id="PQGE01000008">
    <property type="protein sequence ID" value="POP44855.1"/>
    <property type="molecule type" value="Genomic_DNA"/>
</dbReference>
<dbReference type="EMBL" id="PQGD01000010">
    <property type="protein sequence ID" value="POP48242.1"/>
    <property type="molecule type" value="Genomic_DNA"/>
</dbReference>
<gene>
    <name evidence="2" type="ORF">CHU32_13255</name>
    <name evidence="1" type="ORF">CHU33_10330</name>
</gene>
<protein>
    <submittedName>
        <fullName evidence="2">SMI1/KNR4 family protein</fullName>
    </submittedName>
</protein>
<dbReference type="AlphaFoldDB" id="A0A2P5GNU6"/>
<dbReference type="Gene3D" id="3.40.1580.10">
    <property type="entry name" value="SMI1/KNR4-like"/>
    <property type="match status" value="1"/>
</dbReference>
<reference evidence="3 4" key="1">
    <citation type="submission" date="2018-01" db="EMBL/GenBank/DDBJ databases">
        <title>Superficieibacter electus gen. nov., sp. nov., an extended-spectrum beta-lactamase possessing member of the Enterobacteriaceae family, isolated from intensive care unit surfaces.</title>
        <authorList>
            <person name="Potter R.F."/>
            <person name="D'Souza A.W."/>
        </authorList>
    </citation>
    <scope>NUCLEOTIDE SEQUENCE [LARGE SCALE GENOMIC DNA]</scope>
    <source>
        <strain evidence="2 4">BP-1</strain>
        <strain evidence="1 3">BP-2</strain>
    </source>
</reference>
<keyword evidence="3" id="KW-1185">Reference proteome</keyword>
<evidence type="ECO:0000313" key="2">
    <source>
        <dbReference type="EMBL" id="POP48242.1"/>
    </source>
</evidence>
<dbReference type="InterPro" id="IPR037883">
    <property type="entry name" value="Knr4/Smi1-like_sf"/>
</dbReference>
<comment type="caution">
    <text evidence="2">The sequence shown here is derived from an EMBL/GenBank/DDBJ whole genome shotgun (WGS) entry which is preliminary data.</text>
</comment>
<evidence type="ECO:0000313" key="4">
    <source>
        <dbReference type="Proteomes" id="UP000247005"/>
    </source>
</evidence>
<evidence type="ECO:0000313" key="3">
    <source>
        <dbReference type="Proteomes" id="UP000237073"/>
    </source>
</evidence>
<dbReference type="Proteomes" id="UP000247005">
    <property type="component" value="Unassembled WGS sequence"/>
</dbReference>
<dbReference type="SUPFAM" id="SSF160631">
    <property type="entry name" value="SMI1/KNR4-like"/>
    <property type="match status" value="1"/>
</dbReference>